<feature type="domain" description="MacB-like periplasmic core" evidence="8">
    <location>
        <begin position="480"/>
        <end position="626"/>
    </location>
</feature>
<feature type="transmembrane region" description="Helical" evidence="6">
    <location>
        <begin position="20"/>
        <end position="42"/>
    </location>
</feature>
<reference evidence="9" key="1">
    <citation type="submission" date="2023-06" db="EMBL/GenBank/DDBJ databases">
        <title>Genomic of Agaribacillus aureum.</title>
        <authorList>
            <person name="Wang G."/>
        </authorList>
    </citation>
    <scope>NUCLEOTIDE SEQUENCE</scope>
    <source>
        <strain evidence="9">BMA12</strain>
    </source>
</reference>
<name>A0ABT8L9U8_9BACT</name>
<feature type="domain" description="MacB-like periplasmic core" evidence="8">
    <location>
        <begin position="21"/>
        <end position="236"/>
    </location>
</feature>
<feature type="transmembrane region" description="Helical" evidence="6">
    <location>
        <begin position="754"/>
        <end position="774"/>
    </location>
</feature>
<evidence type="ECO:0000256" key="2">
    <source>
        <dbReference type="ARBA" id="ARBA00022475"/>
    </source>
</evidence>
<feature type="domain" description="ABC3 transporter permease C-terminal" evidence="7">
    <location>
        <begin position="673"/>
        <end position="784"/>
    </location>
</feature>
<protein>
    <submittedName>
        <fullName evidence="9">ABC transporter permease</fullName>
    </submittedName>
</protein>
<dbReference type="Pfam" id="PF02687">
    <property type="entry name" value="FtsX"/>
    <property type="match status" value="2"/>
</dbReference>
<feature type="domain" description="ABC3 transporter permease C-terminal" evidence="7">
    <location>
        <begin position="284"/>
        <end position="398"/>
    </location>
</feature>
<feature type="transmembrane region" description="Helical" evidence="6">
    <location>
        <begin position="334"/>
        <end position="355"/>
    </location>
</feature>
<dbReference type="InterPro" id="IPR003838">
    <property type="entry name" value="ABC3_permease_C"/>
</dbReference>
<feature type="transmembrane region" description="Helical" evidence="6">
    <location>
        <begin position="417"/>
        <end position="439"/>
    </location>
</feature>
<accession>A0ABT8L9U8</accession>
<evidence type="ECO:0000259" key="7">
    <source>
        <dbReference type="Pfam" id="PF02687"/>
    </source>
</evidence>
<feature type="transmembrane region" description="Helical" evidence="6">
    <location>
        <begin position="720"/>
        <end position="739"/>
    </location>
</feature>
<keyword evidence="2" id="KW-1003">Cell membrane</keyword>
<feature type="transmembrane region" description="Helical" evidence="6">
    <location>
        <begin position="278"/>
        <end position="299"/>
    </location>
</feature>
<dbReference type="PANTHER" id="PTHR30572:SF18">
    <property type="entry name" value="ABC-TYPE MACROLIDE FAMILY EXPORT SYSTEM PERMEASE COMPONENT 2"/>
    <property type="match status" value="1"/>
</dbReference>
<keyword evidence="5 6" id="KW-0472">Membrane</keyword>
<gene>
    <name evidence="9" type="ORF">QQ020_13900</name>
</gene>
<sequence length="791" mass="91088">MIQHYIKIAWRVVIKGRRQYLLLAFGLSIGLTIALLIGYFIYHELSYDRFHAKKDHIYRLLYSHDNGEIKVPIFSATFLQEVSPALTGIENATRLNTYSEPVFTLANRLISPDQLIFTDPSFFDMFSFRLMEGDPDDLEQPFNIFVSKSFADTHFKNQDPVGKTLIYENEHHFTVKGIYDDFPDNSIFQGDLIASFSSREKINPYEFKYWYSKGTRIYLALHPKIIPEEFVAQVVAVHNKVKPDYENEANFALQPLDEIHLHSVDIHWDNVKKGDIKVVIGLGVLCVFILLICIINHILMHTALLAARITGMEIQKVIGANLWQLLGQTLFETLLTIFIACFFSCLFLDLLIPWFNNAAGTQLQLTQFTTSPFWFYILLGLITIFILIFIQPVFFILRLSLKPRLRQRPVFWKKTIVSTNIIVQFAFTVTMLIGSIILYKQIKLITEKKLGFDKEQLVVIENPWDREMAHRFSRFQNEILHYPFVKAVAGTRNAPLENINNGGAFYTTSDPEKWINAGRIQITPNLFEILGVEFIAGENFKSTFDLNRNSVIINEAAYAQLGVQEIIGREIIYPNIRKEAFTVVGVVKNIQHESAHEASRACVYIQCDKDQNRLPNIIVRLTRNDHKASMATLESVWKKLAPQWPFSFHFMDERINHVYAYEIKSLGLLSKMTAVAILISCLGIMSFSMLTIEQRTKEIGIRKVAGAGIKDILVLLNKNYVKWAFIGFLTAVPIAWYAAQRWLENFAYKIELSWWFFAAAGGLITLVAIMTLSWHSWRAAKRNPVEALRYE</sequence>
<dbReference type="InterPro" id="IPR025857">
    <property type="entry name" value="MacB_PCD"/>
</dbReference>
<evidence type="ECO:0000256" key="4">
    <source>
        <dbReference type="ARBA" id="ARBA00022989"/>
    </source>
</evidence>
<keyword evidence="3 6" id="KW-0812">Transmembrane</keyword>
<comment type="caution">
    <text evidence="9">The sequence shown here is derived from an EMBL/GenBank/DDBJ whole genome shotgun (WGS) entry which is preliminary data.</text>
</comment>
<evidence type="ECO:0000256" key="5">
    <source>
        <dbReference type="ARBA" id="ARBA00023136"/>
    </source>
</evidence>
<evidence type="ECO:0000313" key="10">
    <source>
        <dbReference type="Proteomes" id="UP001172083"/>
    </source>
</evidence>
<dbReference type="RefSeq" id="WP_346758496.1">
    <property type="nucleotide sequence ID" value="NZ_JAUJEB010000002.1"/>
</dbReference>
<keyword evidence="10" id="KW-1185">Reference proteome</keyword>
<dbReference type="InterPro" id="IPR050250">
    <property type="entry name" value="Macrolide_Exporter_MacB"/>
</dbReference>
<comment type="subcellular location">
    <subcellularLocation>
        <location evidence="1">Cell membrane</location>
        <topology evidence="1">Multi-pass membrane protein</topology>
    </subcellularLocation>
</comment>
<feature type="transmembrane region" description="Helical" evidence="6">
    <location>
        <begin position="672"/>
        <end position="692"/>
    </location>
</feature>
<evidence type="ECO:0000313" key="9">
    <source>
        <dbReference type="EMBL" id="MDN5213156.1"/>
    </source>
</evidence>
<evidence type="ECO:0000259" key="8">
    <source>
        <dbReference type="Pfam" id="PF12704"/>
    </source>
</evidence>
<dbReference type="Proteomes" id="UP001172083">
    <property type="component" value="Unassembled WGS sequence"/>
</dbReference>
<evidence type="ECO:0000256" key="1">
    <source>
        <dbReference type="ARBA" id="ARBA00004651"/>
    </source>
</evidence>
<feature type="transmembrane region" description="Helical" evidence="6">
    <location>
        <begin position="375"/>
        <end position="397"/>
    </location>
</feature>
<evidence type="ECO:0000256" key="3">
    <source>
        <dbReference type="ARBA" id="ARBA00022692"/>
    </source>
</evidence>
<proteinExistence type="predicted"/>
<dbReference type="PANTHER" id="PTHR30572">
    <property type="entry name" value="MEMBRANE COMPONENT OF TRANSPORTER-RELATED"/>
    <property type="match status" value="1"/>
</dbReference>
<dbReference type="Pfam" id="PF12704">
    <property type="entry name" value="MacB_PCD"/>
    <property type="match status" value="2"/>
</dbReference>
<keyword evidence="4 6" id="KW-1133">Transmembrane helix</keyword>
<evidence type="ECO:0000256" key="6">
    <source>
        <dbReference type="SAM" id="Phobius"/>
    </source>
</evidence>
<dbReference type="EMBL" id="JAUJEB010000002">
    <property type="protein sequence ID" value="MDN5213156.1"/>
    <property type="molecule type" value="Genomic_DNA"/>
</dbReference>
<organism evidence="9 10">
    <name type="scientific">Agaribacillus aureus</name>
    <dbReference type="NCBI Taxonomy" id="3051825"/>
    <lineage>
        <taxon>Bacteria</taxon>
        <taxon>Pseudomonadati</taxon>
        <taxon>Bacteroidota</taxon>
        <taxon>Cytophagia</taxon>
        <taxon>Cytophagales</taxon>
        <taxon>Splendidivirgaceae</taxon>
        <taxon>Agaribacillus</taxon>
    </lineage>
</organism>